<dbReference type="Pfam" id="PF00072">
    <property type="entry name" value="Response_reg"/>
    <property type="match status" value="1"/>
</dbReference>
<dbReference type="GO" id="GO:0000976">
    <property type="term" value="F:transcription cis-regulatory region binding"/>
    <property type="evidence" value="ECO:0007669"/>
    <property type="project" value="TreeGrafter"/>
</dbReference>
<evidence type="ECO:0000256" key="1">
    <source>
        <dbReference type="ARBA" id="ARBA00018672"/>
    </source>
</evidence>
<dbReference type="CDD" id="cd00383">
    <property type="entry name" value="trans_reg_C"/>
    <property type="match status" value="1"/>
</dbReference>
<reference evidence="12" key="1">
    <citation type="submission" date="2020-10" db="EMBL/GenBank/DDBJ databases">
        <authorList>
            <person name="Gilroy R."/>
        </authorList>
    </citation>
    <scope>NUCLEOTIDE SEQUENCE</scope>
    <source>
        <strain evidence="12">ChiSjej6B24-2974</strain>
    </source>
</reference>
<gene>
    <name evidence="12" type="primary">vanR</name>
    <name evidence="12" type="ORF">IAA52_02540</name>
</gene>
<dbReference type="InterPro" id="IPR001867">
    <property type="entry name" value="OmpR/PhoB-type_DNA-bd"/>
</dbReference>
<dbReference type="NCBIfam" id="NF033117">
    <property type="entry name" value="vanR_ACDEGLN"/>
    <property type="match status" value="1"/>
</dbReference>
<keyword evidence="3" id="KW-0902">Two-component regulatory system</keyword>
<dbReference type="InterPro" id="IPR058211">
    <property type="entry name" value="VanR-like"/>
</dbReference>
<evidence type="ECO:0000313" key="12">
    <source>
        <dbReference type="EMBL" id="HIQ81962.1"/>
    </source>
</evidence>
<dbReference type="PROSITE" id="PS50110">
    <property type="entry name" value="RESPONSE_REGULATORY"/>
    <property type="match status" value="1"/>
</dbReference>
<proteinExistence type="predicted"/>
<sequence length="232" mass="26421">MRENILVVDDEREIADLVALYLQNEGYNVTVFYDGSDALTYIQRETPALAILDVMLPGVDGYELCRRIREKHTYPILMLTAREAEIDKINGLTLGADDYVTKPFRPLELVARVKAQLRRCTRYNAHPDSAPENVVCVRGLVLNADTHVCTLDEKPLTLTPTEFSILWLLCETPGKVISAEALFERVWGEKYLSNSSNTVMVHIRHLREKLGESPERPRYIKTVWGVGYKIEA</sequence>
<dbReference type="PROSITE" id="PS51755">
    <property type="entry name" value="OMPR_PHOB"/>
    <property type="match status" value="1"/>
</dbReference>
<dbReference type="Gene3D" id="3.40.50.2300">
    <property type="match status" value="1"/>
</dbReference>
<dbReference type="SUPFAM" id="SSF52172">
    <property type="entry name" value="CheY-like"/>
    <property type="match status" value="1"/>
</dbReference>
<dbReference type="AlphaFoldDB" id="A0A9D0ZKR0"/>
<evidence type="ECO:0000256" key="5">
    <source>
        <dbReference type="ARBA" id="ARBA00023125"/>
    </source>
</evidence>
<dbReference type="InterPro" id="IPR036388">
    <property type="entry name" value="WH-like_DNA-bd_sf"/>
</dbReference>
<comment type="function">
    <text evidence="7">May play the central regulatory role in sporulation. It may be an element of the effector pathway responsible for the activation of sporulation genes in response to nutritional stress. Spo0A may act in concert with spo0H (a sigma factor) to control the expression of some genes that are critical to the sporulation process.</text>
</comment>
<dbReference type="InterPro" id="IPR016032">
    <property type="entry name" value="Sig_transdc_resp-reg_C-effctor"/>
</dbReference>
<dbReference type="Proteomes" id="UP000824260">
    <property type="component" value="Unassembled WGS sequence"/>
</dbReference>
<evidence type="ECO:0000259" key="10">
    <source>
        <dbReference type="PROSITE" id="PS50110"/>
    </source>
</evidence>
<dbReference type="SUPFAM" id="SSF46894">
    <property type="entry name" value="C-terminal effector domain of the bipartite response regulators"/>
    <property type="match status" value="1"/>
</dbReference>
<feature type="modified residue" description="4-aspartylphosphate" evidence="8">
    <location>
        <position position="53"/>
    </location>
</feature>
<dbReference type="Pfam" id="PF00486">
    <property type="entry name" value="Trans_reg_C"/>
    <property type="match status" value="1"/>
</dbReference>
<evidence type="ECO:0000256" key="6">
    <source>
        <dbReference type="ARBA" id="ARBA00023163"/>
    </source>
</evidence>
<evidence type="ECO:0000256" key="2">
    <source>
        <dbReference type="ARBA" id="ARBA00022553"/>
    </source>
</evidence>
<dbReference type="Gene3D" id="6.10.250.690">
    <property type="match status" value="1"/>
</dbReference>
<evidence type="ECO:0000256" key="4">
    <source>
        <dbReference type="ARBA" id="ARBA00023015"/>
    </source>
</evidence>
<dbReference type="SMART" id="SM00862">
    <property type="entry name" value="Trans_reg_C"/>
    <property type="match status" value="1"/>
</dbReference>
<protein>
    <recommendedName>
        <fullName evidence="1">Stage 0 sporulation protein A homolog</fullName>
    </recommendedName>
</protein>
<organism evidence="12 13">
    <name type="scientific">Candidatus Pullichristensenella stercorigallinarum</name>
    <dbReference type="NCBI Taxonomy" id="2840909"/>
    <lineage>
        <taxon>Bacteria</taxon>
        <taxon>Bacillati</taxon>
        <taxon>Bacillota</taxon>
        <taxon>Clostridia</taxon>
        <taxon>Candidatus Pullichristensenella</taxon>
    </lineage>
</organism>
<dbReference type="InterPro" id="IPR001789">
    <property type="entry name" value="Sig_transdc_resp-reg_receiver"/>
</dbReference>
<keyword evidence="6" id="KW-0804">Transcription</keyword>
<feature type="domain" description="OmpR/PhoB-type" evidence="11">
    <location>
        <begin position="132"/>
        <end position="232"/>
    </location>
</feature>
<dbReference type="CDD" id="cd17574">
    <property type="entry name" value="REC_OmpR"/>
    <property type="match status" value="1"/>
</dbReference>
<dbReference type="GO" id="GO:0000156">
    <property type="term" value="F:phosphorelay response regulator activity"/>
    <property type="evidence" value="ECO:0007669"/>
    <property type="project" value="TreeGrafter"/>
</dbReference>
<keyword evidence="4" id="KW-0805">Transcription regulation</keyword>
<evidence type="ECO:0000256" key="8">
    <source>
        <dbReference type="PROSITE-ProRule" id="PRU00169"/>
    </source>
</evidence>
<accession>A0A9D0ZKR0</accession>
<dbReference type="PANTHER" id="PTHR48111:SF2">
    <property type="entry name" value="RESPONSE REGULATOR SAER"/>
    <property type="match status" value="1"/>
</dbReference>
<evidence type="ECO:0000256" key="9">
    <source>
        <dbReference type="PROSITE-ProRule" id="PRU01091"/>
    </source>
</evidence>
<feature type="DNA-binding region" description="OmpR/PhoB-type" evidence="9">
    <location>
        <begin position="132"/>
        <end position="232"/>
    </location>
</feature>
<evidence type="ECO:0000256" key="3">
    <source>
        <dbReference type="ARBA" id="ARBA00023012"/>
    </source>
</evidence>
<keyword evidence="5 9" id="KW-0238">DNA-binding</keyword>
<dbReference type="GO" id="GO:0005829">
    <property type="term" value="C:cytosol"/>
    <property type="evidence" value="ECO:0007669"/>
    <property type="project" value="TreeGrafter"/>
</dbReference>
<dbReference type="Gene3D" id="1.10.10.10">
    <property type="entry name" value="Winged helix-like DNA-binding domain superfamily/Winged helix DNA-binding domain"/>
    <property type="match status" value="1"/>
</dbReference>
<dbReference type="FunFam" id="1.10.10.10:FF:000018">
    <property type="entry name" value="DNA-binding response regulator ResD"/>
    <property type="match status" value="1"/>
</dbReference>
<evidence type="ECO:0000256" key="7">
    <source>
        <dbReference type="ARBA" id="ARBA00024867"/>
    </source>
</evidence>
<dbReference type="SMART" id="SM00448">
    <property type="entry name" value="REC"/>
    <property type="match status" value="1"/>
</dbReference>
<dbReference type="InterPro" id="IPR011006">
    <property type="entry name" value="CheY-like_superfamily"/>
</dbReference>
<feature type="domain" description="Response regulatory" evidence="10">
    <location>
        <begin position="4"/>
        <end position="117"/>
    </location>
</feature>
<dbReference type="EMBL" id="DVFZ01000028">
    <property type="protein sequence ID" value="HIQ81962.1"/>
    <property type="molecule type" value="Genomic_DNA"/>
</dbReference>
<keyword evidence="2 8" id="KW-0597">Phosphoprotein</keyword>
<dbReference type="GO" id="GO:0032993">
    <property type="term" value="C:protein-DNA complex"/>
    <property type="evidence" value="ECO:0007669"/>
    <property type="project" value="TreeGrafter"/>
</dbReference>
<dbReference type="FunFam" id="3.40.50.2300:FF:000001">
    <property type="entry name" value="DNA-binding response regulator PhoB"/>
    <property type="match status" value="1"/>
</dbReference>
<evidence type="ECO:0000259" key="11">
    <source>
        <dbReference type="PROSITE" id="PS51755"/>
    </source>
</evidence>
<name>A0A9D0ZKR0_9FIRM</name>
<comment type="caution">
    <text evidence="12">The sequence shown here is derived from an EMBL/GenBank/DDBJ whole genome shotgun (WGS) entry which is preliminary data.</text>
</comment>
<dbReference type="InterPro" id="IPR039420">
    <property type="entry name" value="WalR-like"/>
</dbReference>
<evidence type="ECO:0000313" key="13">
    <source>
        <dbReference type="Proteomes" id="UP000824260"/>
    </source>
</evidence>
<reference evidence="12" key="2">
    <citation type="journal article" date="2021" name="PeerJ">
        <title>Extensive microbial diversity within the chicken gut microbiome revealed by metagenomics and culture.</title>
        <authorList>
            <person name="Gilroy R."/>
            <person name="Ravi A."/>
            <person name="Getino M."/>
            <person name="Pursley I."/>
            <person name="Horton D.L."/>
            <person name="Alikhan N.F."/>
            <person name="Baker D."/>
            <person name="Gharbi K."/>
            <person name="Hall N."/>
            <person name="Watson M."/>
            <person name="Adriaenssens E.M."/>
            <person name="Foster-Nyarko E."/>
            <person name="Jarju S."/>
            <person name="Secka A."/>
            <person name="Antonio M."/>
            <person name="Oren A."/>
            <person name="Chaudhuri R.R."/>
            <person name="La Ragione R."/>
            <person name="Hildebrand F."/>
            <person name="Pallen M.J."/>
        </authorList>
    </citation>
    <scope>NUCLEOTIDE SEQUENCE</scope>
    <source>
        <strain evidence="12">ChiSjej6B24-2974</strain>
    </source>
</reference>
<dbReference type="GO" id="GO:0006355">
    <property type="term" value="P:regulation of DNA-templated transcription"/>
    <property type="evidence" value="ECO:0007669"/>
    <property type="project" value="InterPro"/>
</dbReference>
<dbReference type="PANTHER" id="PTHR48111">
    <property type="entry name" value="REGULATOR OF RPOS"/>
    <property type="match status" value="1"/>
</dbReference>